<dbReference type="RefSeq" id="WP_125696499.1">
    <property type="nucleotide sequence ID" value="NZ_JBHTOG010000048.1"/>
</dbReference>
<dbReference type="SUPFAM" id="SSF158560">
    <property type="entry name" value="BH3980-like"/>
    <property type="match status" value="1"/>
</dbReference>
<keyword evidence="1" id="KW-0472">Membrane</keyword>
<reference evidence="3" key="1">
    <citation type="journal article" date="2019" name="Int. J. Syst. Evol. Microbiol.">
        <title>The Global Catalogue of Microorganisms (GCM) 10K type strain sequencing project: providing services to taxonomists for standard genome sequencing and annotation.</title>
        <authorList>
            <consortium name="The Broad Institute Genomics Platform"/>
            <consortium name="The Broad Institute Genome Sequencing Center for Infectious Disease"/>
            <person name="Wu L."/>
            <person name="Ma J."/>
        </authorList>
    </citation>
    <scope>NUCLEOTIDE SEQUENCE [LARGE SCALE GENOMIC DNA]</scope>
    <source>
        <strain evidence="3">CCM 8947</strain>
    </source>
</reference>
<name>A0ABW4CRP1_9LACO</name>
<feature type="transmembrane region" description="Helical" evidence="1">
    <location>
        <begin position="98"/>
        <end position="117"/>
    </location>
</feature>
<sequence>MMTHNAQWYRDAMNELEKQLTEADRSWFSELREYTTLGAFMRDETAVTRQQHAMMLDLVAAERDGGDAESFFGKNPKEMADDLLKELPPASARDKGQLLGLIVGISWLVMLISGGMTNGAMSINILTYFAVPVLNAVMIFGILALMRAQIYSAVRLIKSRIAGFFVIWAVMFLYVGANLATVLLMPAVLVIAIPFGWDVALVGIATAFACALILRLRDRLFTPMAFMALVIGVITILRLLWQQLLFVSKQGFTAVILGVLAVALIIYTIWSRQAAKHVER</sequence>
<feature type="transmembrane region" description="Helical" evidence="1">
    <location>
        <begin position="252"/>
        <end position="270"/>
    </location>
</feature>
<dbReference type="EMBL" id="JBHTOG010000048">
    <property type="protein sequence ID" value="MFD1432947.1"/>
    <property type="molecule type" value="Genomic_DNA"/>
</dbReference>
<proteinExistence type="predicted"/>
<comment type="caution">
    <text evidence="2">The sequence shown here is derived from an EMBL/GenBank/DDBJ whole genome shotgun (WGS) entry which is preliminary data.</text>
</comment>
<keyword evidence="3" id="KW-1185">Reference proteome</keyword>
<feature type="transmembrane region" description="Helical" evidence="1">
    <location>
        <begin position="165"/>
        <end position="189"/>
    </location>
</feature>
<feature type="transmembrane region" description="Helical" evidence="1">
    <location>
        <begin position="195"/>
        <end position="214"/>
    </location>
</feature>
<evidence type="ECO:0000256" key="1">
    <source>
        <dbReference type="SAM" id="Phobius"/>
    </source>
</evidence>
<keyword evidence="1" id="KW-0812">Transmembrane</keyword>
<keyword evidence="1" id="KW-1133">Transmembrane helix</keyword>
<feature type="transmembrane region" description="Helical" evidence="1">
    <location>
        <begin position="221"/>
        <end position="240"/>
    </location>
</feature>
<organism evidence="2 3">
    <name type="scientific">Lacticaseibacillus yichunensis</name>
    <dbReference type="NCBI Taxonomy" id="2486015"/>
    <lineage>
        <taxon>Bacteria</taxon>
        <taxon>Bacillati</taxon>
        <taxon>Bacillota</taxon>
        <taxon>Bacilli</taxon>
        <taxon>Lactobacillales</taxon>
        <taxon>Lactobacillaceae</taxon>
        <taxon>Lacticaseibacillus</taxon>
    </lineage>
</organism>
<feature type="transmembrane region" description="Helical" evidence="1">
    <location>
        <begin position="123"/>
        <end position="145"/>
    </location>
</feature>
<evidence type="ECO:0000313" key="2">
    <source>
        <dbReference type="EMBL" id="MFD1432947.1"/>
    </source>
</evidence>
<dbReference type="Proteomes" id="UP001597192">
    <property type="component" value="Unassembled WGS sequence"/>
</dbReference>
<evidence type="ECO:0008006" key="4">
    <source>
        <dbReference type="Google" id="ProtNLM"/>
    </source>
</evidence>
<accession>A0ABW4CRP1</accession>
<gene>
    <name evidence="2" type="ORF">ACFQ47_09740</name>
</gene>
<evidence type="ECO:0000313" key="3">
    <source>
        <dbReference type="Proteomes" id="UP001597192"/>
    </source>
</evidence>
<protein>
    <recommendedName>
        <fullName evidence="4">Membrane-anchored protein</fullName>
    </recommendedName>
</protein>